<dbReference type="Pfam" id="PF06496">
    <property type="entry name" value="DUF1097"/>
    <property type="match status" value="1"/>
</dbReference>
<reference evidence="2 3" key="1">
    <citation type="submission" date="2015-04" db="EMBL/GenBank/DDBJ databases">
        <title>Taxonomic description and genome sequence of Bacillus campisalis sp. nov., a novel member of the genus Bacillus isolated from solar saltern.</title>
        <authorList>
            <person name="Mathan Kumar R."/>
            <person name="Kaur G."/>
            <person name="Kumar A."/>
            <person name="Singh N.K."/>
            <person name="Kaur N."/>
            <person name="Kumar N."/>
            <person name="Mayilraj S."/>
        </authorList>
    </citation>
    <scope>NUCLEOTIDE SEQUENCE [LARGE SCALE GENOMIC DNA]</scope>
    <source>
        <strain evidence="2 3">SA2-6</strain>
    </source>
</reference>
<sequence length="162" mass="17046">MASVLATGLLCGLWTLISAPLGLVGWAGFAGCTTYFALGAGGSKDMRKAMLCNITGVICGMLIIILTNMTAIPNGSAIFSGLVTCLMCILGAKVVPIKYTPGIFMGCFATFAANGDWFTLLLSLLCGAVLGFSCTKLGETFSIWGQRFLPKHDQMVTNKMKP</sequence>
<proteinExistence type="predicted"/>
<organism evidence="2 3">
    <name type="scientific">Mesobacillus campisalis</name>
    <dbReference type="NCBI Taxonomy" id="1408103"/>
    <lineage>
        <taxon>Bacteria</taxon>
        <taxon>Bacillati</taxon>
        <taxon>Bacillota</taxon>
        <taxon>Bacilli</taxon>
        <taxon>Bacillales</taxon>
        <taxon>Bacillaceae</taxon>
        <taxon>Mesobacillus</taxon>
    </lineage>
</organism>
<feature type="transmembrane region" description="Helical" evidence="1">
    <location>
        <begin position="77"/>
        <end position="95"/>
    </location>
</feature>
<dbReference type="EMBL" id="LAYY01000001">
    <property type="protein sequence ID" value="KKK39956.1"/>
    <property type="molecule type" value="Genomic_DNA"/>
</dbReference>
<keyword evidence="1" id="KW-1133">Transmembrane helix</keyword>
<keyword evidence="1" id="KW-0812">Transmembrane</keyword>
<evidence type="ECO:0000313" key="3">
    <source>
        <dbReference type="Proteomes" id="UP000034166"/>
    </source>
</evidence>
<keyword evidence="1" id="KW-0472">Membrane</keyword>
<evidence type="ECO:0000313" key="2">
    <source>
        <dbReference type="EMBL" id="KKK39956.1"/>
    </source>
</evidence>
<comment type="caution">
    <text evidence="2">The sequence shown here is derived from an EMBL/GenBank/DDBJ whole genome shotgun (WGS) entry which is preliminary data.</text>
</comment>
<dbReference type="InterPro" id="IPR009476">
    <property type="entry name" value="DUF1097"/>
</dbReference>
<protein>
    <submittedName>
        <fullName evidence="2">Membrane protein</fullName>
    </submittedName>
</protein>
<keyword evidence="3" id="KW-1185">Reference proteome</keyword>
<evidence type="ECO:0000256" key="1">
    <source>
        <dbReference type="SAM" id="Phobius"/>
    </source>
</evidence>
<dbReference type="RefSeq" id="WP_046521897.1">
    <property type="nucleotide sequence ID" value="NZ_LAYY01000001.1"/>
</dbReference>
<dbReference type="OrthoDB" id="8588554at2"/>
<dbReference type="AlphaFoldDB" id="A0A0M2T1W5"/>
<feature type="transmembrane region" description="Helical" evidence="1">
    <location>
        <begin position="107"/>
        <end position="132"/>
    </location>
</feature>
<feature type="transmembrane region" description="Helical" evidence="1">
    <location>
        <begin position="50"/>
        <end position="71"/>
    </location>
</feature>
<name>A0A0M2T1W5_9BACI</name>
<dbReference type="Proteomes" id="UP000034166">
    <property type="component" value="Unassembled WGS sequence"/>
</dbReference>
<dbReference type="PATRIC" id="fig|1408103.3.peg.307"/>
<accession>A0A0M2T1W5</accession>
<gene>
    <name evidence="2" type="ORF">WQ57_01400</name>
</gene>
<feature type="transmembrane region" description="Helical" evidence="1">
    <location>
        <begin position="12"/>
        <end position="38"/>
    </location>
</feature>